<dbReference type="AlphaFoldDB" id="A0A4U1C3C7"/>
<gene>
    <name evidence="6" type="ORF">FA046_05690</name>
</gene>
<dbReference type="InterPro" id="IPR015422">
    <property type="entry name" value="PyrdxlP-dep_Trfase_small"/>
</dbReference>
<evidence type="ECO:0000256" key="4">
    <source>
        <dbReference type="PIRSR" id="PIRSR000390-2"/>
    </source>
</evidence>
<dbReference type="Pfam" id="PF01041">
    <property type="entry name" value="DegT_DnrJ_EryC1"/>
    <property type="match status" value="1"/>
</dbReference>
<keyword evidence="7" id="KW-1185">Reference proteome</keyword>
<dbReference type="PANTHER" id="PTHR30244">
    <property type="entry name" value="TRANSAMINASE"/>
    <property type="match status" value="1"/>
</dbReference>
<dbReference type="GO" id="GO:0000271">
    <property type="term" value="P:polysaccharide biosynthetic process"/>
    <property type="evidence" value="ECO:0007669"/>
    <property type="project" value="TreeGrafter"/>
</dbReference>
<dbReference type="SUPFAM" id="SSF53383">
    <property type="entry name" value="PLP-dependent transferases"/>
    <property type="match status" value="1"/>
</dbReference>
<evidence type="ECO:0000256" key="3">
    <source>
        <dbReference type="PIRSR" id="PIRSR000390-1"/>
    </source>
</evidence>
<dbReference type="CDD" id="cd00616">
    <property type="entry name" value="AHBA_syn"/>
    <property type="match status" value="1"/>
</dbReference>
<proteinExistence type="inferred from homology"/>
<reference evidence="6 7" key="1">
    <citation type="submission" date="2019-04" db="EMBL/GenBank/DDBJ databases">
        <title>Pedobacter sp. AR-3-17 sp. nov., isolated from Arctic soil.</title>
        <authorList>
            <person name="Dahal R.H."/>
            <person name="Kim D.-U."/>
        </authorList>
    </citation>
    <scope>NUCLEOTIDE SEQUENCE [LARGE SCALE GENOMIC DNA]</scope>
    <source>
        <strain evidence="6 7">AR-3-17</strain>
    </source>
</reference>
<comment type="caution">
    <text evidence="6">The sequence shown here is derived from an EMBL/GenBank/DDBJ whole genome shotgun (WGS) entry which is preliminary data.</text>
</comment>
<protein>
    <submittedName>
        <fullName evidence="6">DegT/DnrJ/EryC1/StrS family aminotransferase</fullName>
    </submittedName>
</protein>
<dbReference type="GO" id="GO:0008483">
    <property type="term" value="F:transaminase activity"/>
    <property type="evidence" value="ECO:0007669"/>
    <property type="project" value="UniProtKB-KW"/>
</dbReference>
<name>A0A4U1C3C7_9SPHI</name>
<evidence type="ECO:0000256" key="1">
    <source>
        <dbReference type="ARBA" id="ARBA00022898"/>
    </source>
</evidence>
<dbReference type="EMBL" id="SWBP01000002">
    <property type="protein sequence ID" value="TKB98609.1"/>
    <property type="molecule type" value="Genomic_DNA"/>
</dbReference>
<feature type="active site" description="Proton acceptor" evidence="3">
    <location>
        <position position="185"/>
    </location>
</feature>
<dbReference type="InterPro" id="IPR000653">
    <property type="entry name" value="DegT/StrS_aminotransferase"/>
</dbReference>
<dbReference type="PIRSF" id="PIRSF000390">
    <property type="entry name" value="PLP_StrS"/>
    <property type="match status" value="1"/>
</dbReference>
<evidence type="ECO:0000313" key="7">
    <source>
        <dbReference type="Proteomes" id="UP000308181"/>
    </source>
</evidence>
<keyword evidence="6" id="KW-0808">Transferase</keyword>
<sequence>MIEYEDLGKLNEPFFEDFTHSFHKTLSSGWYILGDNVKAFEQEFAEYTGSKYCIGLASGLDALVLALKAFNFLPNAEVIVASNTYIATILAIINAGHKPILVEPDLATYNIDPERISEKINHQTKAIMVTHLYGKVGEMDKIAAICKQHDLKLIEDCAQAHGATFKGEMAGTFGDFGAFSFYPTKNLGALGDAGALTTNKETLCNLIKALRNYGSSAKYHNDYIGFNSRLDEVQAGFLSIKLVKLAQITQHKRTLAQSYLENLKADFILPQVHPDYFDVYHIFNIRHPKRDELKQYLLAHDIKTEIHYPIPPHQQKGYLNIFKRESYPIAEEIHQTTLSLPISFAHQTSEIERVIEVMNRF</sequence>
<accession>A0A4U1C3C7</accession>
<keyword evidence="1 4" id="KW-0663">Pyridoxal phosphate</keyword>
<dbReference type="Proteomes" id="UP000308181">
    <property type="component" value="Unassembled WGS sequence"/>
</dbReference>
<dbReference type="GO" id="GO:0030170">
    <property type="term" value="F:pyridoxal phosphate binding"/>
    <property type="evidence" value="ECO:0007669"/>
    <property type="project" value="TreeGrafter"/>
</dbReference>
<evidence type="ECO:0000313" key="6">
    <source>
        <dbReference type="EMBL" id="TKB98609.1"/>
    </source>
</evidence>
<evidence type="ECO:0000256" key="5">
    <source>
        <dbReference type="RuleBase" id="RU004508"/>
    </source>
</evidence>
<dbReference type="Gene3D" id="3.90.1150.10">
    <property type="entry name" value="Aspartate Aminotransferase, domain 1"/>
    <property type="match status" value="1"/>
</dbReference>
<dbReference type="PANTHER" id="PTHR30244:SF36">
    <property type="entry name" value="3-OXO-GLUCOSE-6-PHOSPHATE:GLUTAMATE AMINOTRANSFERASE"/>
    <property type="match status" value="1"/>
</dbReference>
<dbReference type="Gene3D" id="3.40.640.10">
    <property type="entry name" value="Type I PLP-dependent aspartate aminotransferase-like (Major domain)"/>
    <property type="match status" value="1"/>
</dbReference>
<dbReference type="RefSeq" id="WP_136825425.1">
    <property type="nucleotide sequence ID" value="NZ_SWBP01000002.1"/>
</dbReference>
<feature type="modified residue" description="N6-(pyridoxal phosphate)lysine" evidence="4">
    <location>
        <position position="185"/>
    </location>
</feature>
<evidence type="ECO:0000256" key="2">
    <source>
        <dbReference type="ARBA" id="ARBA00037999"/>
    </source>
</evidence>
<dbReference type="InterPro" id="IPR015424">
    <property type="entry name" value="PyrdxlP-dep_Trfase"/>
</dbReference>
<keyword evidence="6" id="KW-0032">Aminotransferase</keyword>
<organism evidence="6 7">
    <name type="scientific">Pedobacter cryophilus</name>
    <dbReference type="NCBI Taxonomy" id="2571271"/>
    <lineage>
        <taxon>Bacteria</taxon>
        <taxon>Pseudomonadati</taxon>
        <taxon>Bacteroidota</taxon>
        <taxon>Sphingobacteriia</taxon>
        <taxon>Sphingobacteriales</taxon>
        <taxon>Sphingobacteriaceae</taxon>
        <taxon>Pedobacter</taxon>
    </lineage>
</organism>
<dbReference type="OrthoDB" id="9804264at2"/>
<comment type="similarity">
    <text evidence="2 5">Belongs to the DegT/DnrJ/EryC1 family.</text>
</comment>
<dbReference type="InterPro" id="IPR015421">
    <property type="entry name" value="PyrdxlP-dep_Trfase_major"/>
</dbReference>